<organism evidence="2 3">
    <name type="scientific">Penicillium cinerascens</name>
    <dbReference type="NCBI Taxonomy" id="70096"/>
    <lineage>
        <taxon>Eukaryota</taxon>
        <taxon>Fungi</taxon>
        <taxon>Dikarya</taxon>
        <taxon>Ascomycota</taxon>
        <taxon>Pezizomycotina</taxon>
        <taxon>Eurotiomycetes</taxon>
        <taxon>Eurotiomycetidae</taxon>
        <taxon>Eurotiales</taxon>
        <taxon>Aspergillaceae</taxon>
        <taxon>Penicillium</taxon>
    </lineage>
</organism>
<comment type="caution">
    <text evidence="2">The sequence shown here is derived from an EMBL/GenBank/DDBJ whole genome shotgun (WGS) entry which is preliminary data.</text>
</comment>
<accession>A0A9W9N3R1</accession>
<dbReference type="PANTHER" id="PTHR38790:SF4">
    <property type="entry name" value="2EXR DOMAIN-CONTAINING PROTEIN"/>
    <property type="match status" value="1"/>
</dbReference>
<dbReference type="Proteomes" id="UP001150904">
    <property type="component" value="Unassembled WGS sequence"/>
</dbReference>
<reference evidence="2" key="2">
    <citation type="journal article" date="2023" name="IMA Fungus">
        <title>Comparative genomic study of the Penicillium genus elucidates a diverse pangenome and 15 lateral gene transfer events.</title>
        <authorList>
            <person name="Petersen C."/>
            <person name="Sorensen T."/>
            <person name="Nielsen M.R."/>
            <person name="Sondergaard T.E."/>
            <person name="Sorensen J.L."/>
            <person name="Fitzpatrick D.A."/>
            <person name="Frisvad J.C."/>
            <person name="Nielsen K.L."/>
        </authorList>
    </citation>
    <scope>NUCLEOTIDE SEQUENCE</scope>
    <source>
        <strain evidence="2">IBT 15544</strain>
    </source>
</reference>
<dbReference type="EMBL" id="JAPQKR010000008">
    <property type="protein sequence ID" value="KAJ5212636.1"/>
    <property type="molecule type" value="Genomic_DNA"/>
</dbReference>
<sequence length="374" mass="42217">MRHFDTWVVRDPYSIWHYYPTNHRWTETVRDLIISRAICSPNATSSTPVDPYTEHLNPQTNSSLLSRFPPEIRQMIWSYVFGTDTLHLVTIKNKLRHVRCPTPNQQSELTHHRHCCPTTPARWRVYDGRVPGHSDRLLYPHTHERLPELVSNSNAALLRTCRAIYAEAADVLYRNSTFDVDDLYTFIAFSNSVSPRALRAIRKLTVQWMPVWQPLAGLDHKGSIYAHTHSDALWTQFWARVASLPALAELKLSIDLGRFTGTVTGGGAVVVAGQRLPLVLKERWLLPLLNVRGLKEFDLAVTARCDEAAKGVIEGGLVRDAAVLRDQLRTVMCSEAGVGLGDVQGLEVDLEMVYEELMEEKGGMGKKGRLMITA</sequence>
<dbReference type="Pfam" id="PF24864">
    <property type="entry name" value="DUF7730"/>
    <property type="match status" value="1"/>
</dbReference>
<evidence type="ECO:0000313" key="3">
    <source>
        <dbReference type="Proteomes" id="UP001150904"/>
    </source>
</evidence>
<evidence type="ECO:0000259" key="1">
    <source>
        <dbReference type="Pfam" id="PF24864"/>
    </source>
</evidence>
<dbReference type="InterPro" id="IPR056632">
    <property type="entry name" value="DUF7730"/>
</dbReference>
<dbReference type="AlphaFoldDB" id="A0A9W9N3R1"/>
<dbReference type="GeneID" id="83178645"/>
<dbReference type="OrthoDB" id="515692at2759"/>
<proteinExistence type="predicted"/>
<protein>
    <recommendedName>
        <fullName evidence="1">DUF7730 domain-containing protein</fullName>
    </recommendedName>
</protein>
<dbReference type="RefSeq" id="XP_058310806.1">
    <property type="nucleotide sequence ID" value="XM_058451344.1"/>
</dbReference>
<feature type="domain" description="DUF7730" evidence="1">
    <location>
        <begin position="58"/>
        <end position="254"/>
    </location>
</feature>
<reference evidence="2" key="1">
    <citation type="submission" date="2022-12" db="EMBL/GenBank/DDBJ databases">
        <authorList>
            <person name="Petersen C."/>
        </authorList>
    </citation>
    <scope>NUCLEOTIDE SEQUENCE</scope>
    <source>
        <strain evidence="2">IBT 15544</strain>
    </source>
</reference>
<dbReference type="PANTHER" id="PTHR38790">
    <property type="entry name" value="2EXR DOMAIN-CONTAINING PROTEIN-RELATED"/>
    <property type="match status" value="1"/>
</dbReference>
<name>A0A9W9N3R1_9EURO</name>
<evidence type="ECO:0000313" key="2">
    <source>
        <dbReference type="EMBL" id="KAJ5212636.1"/>
    </source>
</evidence>
<keyword evidence="3" id="KW-1185">Reference proteome</keyword>
<gene>
    <name evidence="2" type="ORF">N7498_004282</name>
</gene>